<dbReference type="SMART" id="SM00224">
    <property type="entry name" value="GGL"/>
    <property type="match status" value="1"/>
</dbReference>
<dbReference type="EnsemblMetazoa" id="CapteT214784">
    <property type="protein sequence ID" value="CapteP214784"/>
    <property type="gene ID" value="CapteG214784"/>
</dbReference>
<evidence type="ECO:0000313" key="5">
    <source>
        <dbReference type="Proteomes" id="UP000014760"/>
    </source>
</evidence>
<proteinExistence type="predicted"/>
<dbReference type="Gene3D" id="4.10.260.10">
    <property type="entry name" value="Transducin (heterotrimeric G protein), gamma chain"/>
    <property type="match status" value="1"/>
</dbReference>
<feature type="compositionally biased region" description="Low complexity" evidence="1">
    <location>
        <begin position="96"/>
        <end position="107"/>
    </location>
</feature>
<dbReference type="STRING" id="283909.R7UHK6"/>
<reference evidence="5" key="1">
    <citation type="submission" date="2012-12" db="EMBL/GenBank/DDBJ databases">
        <authorList>
            <person name="Hellsten U."/>
            <person name="Grimwood J."/>
            <person name="Chapman J.A."/>
            <person name="Shapiro H."/>
            <person name="Aerts A."/>
            <person name="Otillar R.P."/>
            <person name="Terry A.Y."/>
            <person name="Boore J.L."/>
            <person name="Simakov O."/>
            <person name="Marletaz F."/>
            <person name="Cho S.-J."/>
            <person name="Edsinger-Gonzales E."/>
            <person name="Havlak P."/>
            <person name="Kuo D.-H."/>
            <person name="Larsson T."/>
            <person name="Lv J."/>
            <person name="Arendt D."/>
            <person name="Savage R."/>
            <person name="Osoegawa K."/>
            <person name="de Jong P."/>
            <person name="Lindberg D.R."/>
            <person name="Seaver E.C."/>
            <person name="Weisblat D.A."/>
            <person name="Putnam N.H."/>
            <person name="Grigoriev I.V."/>
            <person name="Rokhsar D.S."/>
        </authorList>
    </citation>
    <scope>NUCLEOTIDE SEQUENCE</scope>
    <source>
        <strain evidence="5">I ESC-2004</strain>
    </source>
</reference>
<evidence type="ECO:0000259" key="2">
    <source>
        <dbReference type="PROSITE" id="PS50058"/>
    </source>
</evidence>
<dbReference type="EMBL" id="AMQN01007790">
    <property type="status" value="NOT_ANNOTATED_CDS"/>
    <property type="molecule type" value="Genomic_DNA"/>
</dbReference>
<organism evidence="3">
    <name type="scientific">Capitella teleta</name>
    <name type="common">Polychaete worm</name>
    <dbReference type="NCBI Taxonomy" id="283909"/>
    <lineage>
        <taxon>Eukaryota</taxon>
        <taxon>Metazoa</taxon>
        <taxon>Spiralia</taxon>
        <taxon>Lophotrochozoa</taxon>
        <taxon>Annelida</taxon>
        <taxon>Polychaeta</taxon>
        <taxon>Sedentaria</taxon>
        <taxon>Scolecida</taxon>
        <taxon>Capitellidae</taxon>
        <taxon>Capitella</taxon>
    </lineage>
</organism>
<evidence type="ECO:0000313" key="4">
    <source>
        <dbReference type="EnsemblMetazoa" id="CapteP214784"/>
    </source>
</evidence>
<dbReference type="InterPro" id="IPR036284">
    <property type="entry name" value="GGL_sf"/>
</dbReference>
<feature type="region of interest" description="Disordered" evidence="1">
    <location>
        <begin position="71"/>
        <end position="117"/>
    </location>
</feature>
<dbReference type="InterPro" id="IPR015898">
    <property type="entry name" value="G-protein_gamma-like_dom"/>
</dbReference>
<dbReference type="SMART" id="SM01224">
    <property type="entry name" value="G_gamma"/>
    <property type="match status" value="1"/>
</dbReference>
<evidence type="ECO:0000256" key="1">
    <source>
        <dbReference type="SAM" id="MobiDB-lite"/>
    </source>
</evidence>
<evidence type="ECO:0000313" key="3">
    <source>
        <dbReference type="EMBL" id="ELU05543.1"/>
    </source>
</evidence>
<reference evidence="4" key="3">
    <citation type="submission" date="2015-06" db="UniProtKB">
        <authorList>
            <consortium name="EnsemblMetazoa"/>
        </authorList>
    </citation>
    <scope>IDENTIFICATION</scope>
</reference>
<dbReference type="HOGENOM" id="CLU_1455751_0_0_1"/>
<dbReference type="PROSITE" id="PS50058">
    <property type="entry name" value="G_PROTEIN_GAMMA"/>
    <property type="match status" value="1"/>
</dbReference>
<accession>R7UHK6</accession>
<sequence>MPRTEIVLGAGSPGSSLIVQPACQRRNSKAPGGVAGRHSLAPWLTSRIIAVVVGLVTVNLDEKATQATSTGFENPAFELHPDDCPGTPQKKHFGKRPSNSSAASSLRRPPRRRVMASGSETKDLLLKQVESLRMQKSMKRIDISEAAQLMIDFIMENSPTDHFVNPDYPPDKTANPWVESKKCVIL</sequence>
<dbReference type="Pfam" id="PF00631">
    <property type="entry name" value="G-gamma"/>
    <property type="match status" value="1"/>
</dbReference>
<dbReference type="Proteomes" id="UP000014760">
    <property type="component" value="Unassembled WGS sequence"/>
</dbReference>
<feature type="domain" description="G protein gamma" evidence="2">
    <location>
        <begin position="125"/>
        <end position="186"/>
    </location>
</feature>
<dbReference type="AlphaFoldDB" id="R7UHK6"/>
<dbReference type="GO" id="GO:0007186">
    <property type="term" value="P:G protein-coupled receptor signaling pathway"/>
    <property type="evidence" value="ECO:0007669"/>
    <property type="project" value="InterPro"/>
</dbReference>
<reference evidence="3 5" key="2">
    <citation type="journal article" date="2013" name="Nature">
        <title>Insights into bilaterian evolution from three spiralian genomes.</title>
        <authorList>
            <person name="Simakov O."/>
            <person name="Marletaz F."/>
            <person name="Cho S.J."/>
            <person name="Edsinger-Gonzales E."/>
            <person name="Havlak P."/>
            <person name="Hellsten U."/>
            <person name="Kuo D.H."/>
            <person name="Larsson T."/>
            <person name="Lv J."/>
            <person name="Arendt D."/>
            <person name="Savage R."/>
            <person name="Osoegawa K."/>
            <person name="de Jong P."/>
            <person name="Grimwood J."/>
            <person name="Chapman J.A."/>
            <person name="Shapiro H."/>
            <person name="Aerts A."/>
            <person name="Otillar R.P."/>
            <person name="Terry A.Y."/>
            <person name="Boore J.L."/>
            <person name="Grigoriev I.V."/>
            <person name="Lindberg D.R."/>
            <person name="Seaver E.C."/>
            <person name="Weisblat D.A."/>
            <person name="Putnam N.H."/>
            <person name="Rokhsar D.S."/>
        </authorList>
    </citation>
    <scope>NUCLEOTIDE SEQUENCE</scope>
    <source>
        <strain evidence="3 5">I ESC-2004</strain>
    </source>
</reference>
<name>R7UHK6_CAPTE</name>
<dbReference type="SUPFAM" id="SSF48670">
    <property type="entry name" value="Transducin (heterotrimeric G protein), gamma chain"/>
    <property type="match status" value="1"/>
</dbReference>
<gene>
    <name evidence="3" type="ORF">CAPTEDRAFT_214784</name>
</gene>
<dbReference type="CDD" id="cd00068">
    <property type="entry name" value="GGL"/>
    <property type="match status" value="1"/>
</dbReference>
<dbReference type="EMBL" id="KB301402">
    <property type="protein sequence ID" value="ELU05543.1"/>
    <property type="molecule type" value="Genomic_DNA"/>
</dbReference>
<keyword evidence="5" id="KW-1185">Reference proteome</keyword>
<protein>
    <recommendedName>
        <fullName evidence="2">G protein gamma domain-containing protein</fullName>
    </recommendedName>
</protein>